<name>A0ABS8WSC4_DATST</name>
<evidence type="ECO:0000256" key="1">
    <source>
        <dbReference type="SAM" id="MobiDB-lite"/>
    </source>
</evidence>
<dbReference type="Proteomes" id="UP000823775">
    <property type="component" value="Unassembled WGS sequence"/>
</dbReference>
<accession>A0ABS8WSC4</accession>
<feature type="non-terminal residue" evidence="2">
    <location>
        <position position="1"/>
    </location>
</feature>
<organism evidence="2 3">
    <name type="scientific">Datura stramonium</name>
    <name type="common">Jimsonweed</name>
    <name type="synonym">Common thornapple</name>
    <dbReference type="NCBI Taxonomy" id="4076"/>
    <lineage>
        <taxon>Eukaryota</taxon>
        <taxon>Viridiplantae</taxon>
        <taxon>Streptophyta</taxon>
        <taxon>Embryophyta</taxon>
        <taxon>Tracheophyta</taxon>
        <taxon>Spermatophyta</taxon>
        <taxon>Magnoliopsida</taxon>
        <taxon>eudicotyledons</taxon>
        <taxon>Gunneridae</taxon>
        <taxon>Pentapetalae</taxon>
        <taxon>asterids</taxon>
        <taxon>lamiids</taxon>
        <taxon>Solanales</taxon>
        <taxon>Solanaceae</taxon>
        <taxon>Solanoideae</taxon>
        <taxon>Datureae</taxon>
        <taxon>Datura</taxon>
    </lineage>
</organism>
<feature type="region of interest" description="Disordered" evidence="1">
    <location>
        <begin position="43"/>
        <end position="62"/>
    </location>
</feature>
<evidence type="ECO:0000313" key="3">
    <source>
        <dbReference type="Proteomes" id="UP000823775"/>
    </source>
</evidence>
<feature type="non-terminal residue" evidence="2">
    <location>
        <position position="62"/>
    </location>
</feature>
<reference evidence="2 3" key="1">
    <citation type="journal article" date="2021" name="BMC Genomics">
        <title>Datura genome reveals duplications of psychoactive alkaloid biosynthetic genes and high mutation rate following tissue culture.</title>
        <authorList>
            <person name="Rajewski A."/>
            <person name="Carter-House D."/>
            <person name="Stajich J."/>
            <person name="Litt A."/>
        </authorList>
    </citation>
    <scope>NUCLEOTIDE SEQUENCE [LARGE SCALE GENOMIC DNA]</scope>
    <source>
        <strain evidence="2">AR-01</strain>
    </source>
</reference>
<sequence length="62" mass="7189">DNCEKEITLDICKMKSDGFWLIWSLREQAYQSPGMRDAEQHQCYGHVTQTPDSKPAKLNSCR</sequence>
<comment type="caution">
    <text evidence="2">The sequence shown here is derived from an EMBL/GenBank/DDBJ whole genome shotgun (WGS) entry which is preliminary data.</text>
</comment>
<gene>
    <name evidence="2" type="ORF">HAX54_003584</name>
</gene>
<evidence type="ECO:0000313" key="2">
    <source>
        <dbReference type="EMBL" id="MCE3215800.1"/>
    </source>
</evidence>
<protein>
    <submittedName>
        <fullName evidence="2">Uncharacterized protein</fullName>
    </submittedName>
</protein>
<proteinExistence type="predicted"/>
<dbReference type="EMBL" id="JACEIK010011621">
    <property type="protein sequence ID" value="MCE3215800.1"/>
    <property type="molecule type" value="Genomic_DNA"/>
</dbReference>
<keyword evidence="3" id="KW-1185">Reference proteome</keyword>